<dbReference type="SMART" id="SM01162">
    <property type="entry name" value="DUF1771"/>
    <property type="match status" value="1"/>
</dbReference>
<proteinExistence type="predicted"/>
<gene>
    <name evidence="3" type="ORF">CSSPTR1EN2_LOCUS2159</name>
</gene>
<dbReference type="InterPro" id="IPR013899">
    <property type="entry name" value="DUF1771"/>
</dbReference>
<dbReference type="PROSITE" id="PS50828">
    <property type="entry name" value="SMR"/>
    <property type="match status" value="1"/>
</dbReference>
<sequence>MEKTGGRPQGWSSLTRQYRDFSLGGGGGGTSVAHHGGFSPLASLPYQEVQSRTVPLQQRQAASGQKSAALNPVDHLSNLIKRETQQTQQQIILSRLRERHSWADEVLLQEVLQGVGGIEAVASAQLQSMAPHESFGNQLRRRDQEEQAGRRSSASTGVERDAGTLSQSGRTTGSEEVDKDGYDGLESSHQSLQADDVPIEPEWEDDDVYSRVRREALRMNRARARHARGASNAFMAGDHSRAKKLSREAQEKSILAEKLHAQAAKEIFNIKNSQKDMWTLDLHGLHAMEAVDVLQQHLGHLEQELVNNPSTGFTLGQMKTESFSENRESRSDTKLQDAESDNLSVRLTSRIGVKKELTVVTGLGRHSKGGPSLPAAIRTFLLSQGYKLNDTRPGVVGVYPKLRYFRDSNKVAENGMQLE</sequence>
<feature type="domain" description="Smr" evidence="2">
    <location>
        <begin position="280"/>
        <end position="401"/>
    </location>
</feature>
<reference evidence="3" key="1">
    <citation type="submission" date="2024-02" db="EMBL/GenBank/DDBJ databases">
        <authorList>
            <consortium name="ELIXIR-Norway"/>
            <consortium name="Elixir Norway"/>
        </authorList>
    </citation>
    <scope>NUCLEOTIDE SEQUENCE</scope>
</reference>
<dbReference type="SMART" id="SM00463">
    <property type="entry name" value="SMR"/>
    <property type="match status" value="1"/>
</dbReference>
<dbReference type="PANTHER" id="PTHR47812">
    <property type="entry name" value="SMR (SMALL MUTS RELATED) DOMAIN-CONTAINING PROTEIN"/>
    <property type="match status" value="1"/>
</dbReference>
<accession>A0ABP0TE17</accession>
<name>A0ABP0TE17_9BRYO</name>
<dbReference type="InterPro" id="IPR036063">
    <property type="entry name" value="Smr_dom_sf"/>
</dbReference>
<evidence type="ECO:0000256" key="1">
    <source>
        <dbReference type="SAM" id="MobiDB-lite"/>
    </source>
</evidence>
<dbReference type="Pfam" id="PF08590">
    <property type="entry name" value="DUF1771"/>
    <property type="match status" value="1"/>
</dbReference>
<evidence type="ECO:0000259" key="2">
    <source>
        <dbReference type="PROSITE" id="PS50828"/>
    </source>
</evidence>
<evidence type="ECO:0000313" key="3">
    <source>
        <dbReference type="EMBL" id="CAK9193704.1"/>
    </source>
</evidence>
<dbReference type="Gene3D" id="3.30.1370.110">
    <property type="match status" value="1"/>
</dbReference>
<feature type="region of interest" description="Disordered" evidence="1">
    <location>
        <begin position="129"/>
        <end position="203"/>
    </location>
</feature>
<organism evidence="3 4">
    <name type="scientific">Sphagnum troendelagicum</name>
    <dbReference type="NCBI Taxonomy" id="128251"/>
    <lineage>
        <taxon>Eukaryota</taxon>
        <taxon>Viridiplantae</taxon>
        <taxon>Streptophyta</taxon>
        <taxon>Embryophyta</taxon>
        <taxon>Bryophyta</taxon>
        <taxon>Sphagnophytina</taxon>
        <taxon>Sphagnopsida</taxon>
        <taxon>Sphagnales</taxon>
        <taxon>Sphagnaceae</taxon>
        <taxon>Sphagnum</taxon>
    </lineage>
</organism>
<protein>
    <recommendedName>
        <fullName evidence="2">Smr domain-containing protein</fullName>
    </recommendedName>
</protein>
<dbReference type="PANTHER" id="PTHR47812:SF2">
    <property type="entry name" value="SMR (SMALL MUTS RELATED) DOMAIN-CONTAINING PROTEIN"/>
    <property type="match status" value="1"/>
</dbReference>
<evidence type="ECO:0000313" key="4">
    <source>
        <dbReference type="Proteomes" id="UP001497512"/>
    </source>
</evidence>
<dbReference type="EMBL" id="OZ019902">
    <property type="protein sequence ID" value="CAK9193704.1"/>
    <property type="molecule type" value="Genomic_DNA"/>
</dbReference>
<keyword evidence="4" id="KW-1185">Reference proteome</keyword>
<feature type="compositionally biased region" description="Polar residues" evidence="1">
    <location>
        <begin position="164"/>
        <end position="174"/>
    </location>
</feature>
<dbReference type="Proteomes" id="UP001497512">
    <property type="component" value="Chromosome 10"/>
</dbReference>
<dbReference type="SUPFAM" id="SSF160443">
    <property type="entry name" value="SMR domain-like"/>
    <property type="match status" value="1"/>
</dbReference>
<dbReference type="InterPro" id="IPR002625">
    <property type="entry name" value="Smr_dom"/>
</dbReference>
<feature type="compositionally biased region" description="Basic and acidic residues" evidence="1">
    <location>
        <begin position="140"/>
        <end position="149"/>
    </location>
</feature>